<dbReference type="NCBIfam" id="TIGR01733">
    <property type="entry name" value="AA-adenyl-dom"/>
    <property type="match status" value="1"/>
</dbReference>
<dbReference type="Proteomes" id="UP001521785">
    <property type="component" value="Unassembled WGS sequence"/>
</dbReference>
<dbReference type="Gene3D" id="3.30.559.30">
    <property type="entry name" value="Nonribosomal peptide synthetase, condensation domain"/>
    <property type="match status" value="2"/>
</dbReference>
<organism evidence="6 7">
    <name type="scientific">Paraconiothyrium brasiliense</name>
    <dbReference type="NCBI Taxonomy" id="300254"/>
    <lineage>
        <taxon>Eukaryota</taxon>
        <taxon>Fungi</taxon>
        <taxon>Dikarya</taxon>
        <taxon>Ascomycota</taxon>
        <taxon>Pezizomycotina</taxon>
        <taxon>Dothideomycetes</taxon>
        <taxon>Pleosporomycetidae</taxon>
        <taxon>Pleosporales</taxon>
        <taxon>Massarineae</taxon>
        <taxon>Didymosphaeriaceae</taxon>
        <taxon>Paraconiothyrium</taxon>
    </lineage>
</organism>
<dbReference type="InterPro" id="IPR036736">
    <property type="entry name" value="ACP-like_sf"/>
</dbReference>
<evidence type="ECO:0000313" key="6">
    <source>
        <dbReference type="EMBL" id="KAL1604776.1"/>
    </source>
</evidence>
<comment type="caution">
    <text evidence="6">The sequence shown here is derived from an EMBL/GenBank/DDBJ whole genome shotgun (WGS) entry which is preliminary data.</text>
</comment>
<dbReference type="InterPro" id="IPR023213">
    <property type="entry name" value="CAT-like_dom_sf"/>
</dbReference>
<dbReference type="SUPFAM" id="SSF56801">
    <property type="entry name" value="Acetyl-CoA synthetase-like"/>
    <property type="match status" value="1"/>
</dbReference>
<comment type="similarity">
    <text evidence="4">Belongs to the NRP synthetase family.</text>
</comment>
<evidence type="ECO:0000259" key="5">
    <source>
        <dbReference type="PROSITE" id="PS50075"/>
    </source>
</evidence>
<dbReference type="InterPro" id="IPR001242">
    <property type="entry name" value="Condensation_dom"/>
</dbReference>
<dbReference type="InterPro" id="IPR020806">
    <property type="entry name" value="PKS_PP-bd"/>
</dbReference>
<dbReference type="Pfam" id="PF00501">
    <property type="entry name" value="AMP-binding"/>
    <property type="match status" value="1"/>
</dbReference>
<dbReference type="Pfam" id="PF00550">
    <property type="entry name" value="PP-binding"/>
    <property type="match status" value="2"/>
</dbReference>
<evidence type="ECO:0000256" key="3">
    <source>
        <dbReference type="ARBA" id="ARBA00022598"/>
    </source>
</evidence>
<accession>A0ABR3RK06</accession>
<evidence type="ECO:0000256" key="2">
    <source>
        <dbReference type="ARBA" id="ARBA00022553"/>
    </source>
</evidence>
<dbReference type="CDD" id="cd19537">
    <property type="entry name" value="C_NRPS-like"/>
    <property type="match status" value="1"/>
</dbReference>
<dbReference type="Gene3D" id="1.10.1200.10">
    <property type="entry name" value="ACP-like"/>
    <property type="match status" value="2"/>
</dbReference>
<dbReference type="InterPro" id="IPR020845">
    <property type="entry name" value="AMP-binding_CS"/>
</dbReference>
<dbReference type="Gene3D" id="3.30.300.30">
    <property type="match status" value="1"/>
</dbReference>
<dbReference type="SUPFAM" id="SSF52777">
    <property type="entry name" value="CoA-dependent acyltransferases"/>
    <property type="match status" value="4"/>
</dbReference>
<gene>
    <name evidence="6" type="ORF">SLS60_004316</name>
</gene>
<dbReference type="InterPro" id="IPR010071">
    <property type="entry name" value="AA_adenyl_dom"/>
</dbReference>
<evidence type="ECO:0000313" key="7">
    <source>
        <dbReference type="Proteomes" id="UP001521785"/>
    </source>
</evidence>
<dbReference type="Pfam" id="PF00668">
    <property type="entry name" value="Condensation"/>
    <property type="match status" value="2"/>
</dbReference>
<dbReference type="SMART" id="SM00823">
    <property type="entry name" value="PKS_PP"/>
    <property type="match status" value="2"/>
</dbReference>
<dbReference type="Gene3D" id="3.30.559.10">
    <property type="entry name" value="Chloramphenicol acetyltransferase-like domain"/>
    <property type="match status" value="2"/>
</dbReference>
<reference evidence="6 7" key="1">
    <citation type="submission" date="2024-02" db="EMBL/GenBank/DDBJ databases">
        <title>De novo assembly and annotation of 12 fungi associated with fruit tree decline syndrome in Ontario, Canada.</title>
        <authorList>
            <person name="Sulman M."/>
            <person name="Ellouze W."/>
            <person name="Ilyukhin E."/>
        </authorList>
    </citation>
    <scope>NUCLEOTIDE SEQUENCE [LARGE SCALE GENOMIC DNA]</scope>
    <source>
        <strain evidence="6 7">M42-189</strain>
    </source>
</reference>
<name>A0ABR3RK06_9PLEO</name>
<dbReference type="PROSITE" id="PS00455">
    <property type="entry name" value="AMP_BINDING"/>
    <property type="match status" value="1"/>
</dbReference>
<dbReference type="PANTHER" id="PTHR45527:SF11">
    <property type="entry name" value="NONRIBOSOMAL PEPTIDE SYNTHETASE 5"/>
    <property type="match status" value="1"/>
</dbReference>
<feature type="domain" description="Carrier" evidence="5">
    <location>
        <begin position="1"/>
        <end position="74"/>
    </location>
</feature>
<dbReference type="InterPro" id="IPR000873">
    <property type="entry name" value="AMP-dep_synth/lig_dom"/>
</dbReference>
<evidence type="ECO:0000256" key="4">
    <source>
        <dbReference type="ARBA" id="ARBA00029454"/>
    </source>
</evidence>
<proteinExistence type="inferred from homology"/>
<feature type="domain" description="Carrier" evidence="5">
    <location>
        <begin position="1044"/>
        <end position="1119"/>
    </location>
</feature>
<protein>
    <submittedName>
        <fullName evidence="6">NRPS</fullName>
    </submittedName>
</protein>
<keyword evidence="3" id="KW-0436">Ligase</keyword>
<dbReference type="SUPFAM" id="SSF47336">
    <property type="entry name" value="ACP-like"/>
    <property type="match status" value="2"/>
</dbReference>
<keyword evidence="1" id="KW-0596">Phosphopantetheine</keyword>
<keyword evidence="2" id="KW-0597">Phosphoprotein</keyword>
<sequence>MLSTTTLLEDVADVLRRPIATLNLDASFLDNGGDSLSLLQFQQELRRNGVFLSATFIFSAISLAELLHLAAESIASNPLLPRQSTKRKFSFDAGVAAKRARMSEAGDLRSVVIPRAVDYTHSYPMTEMQFTLLRGSLSNPTVNVIHYHETHHPRNVPLLKTAWKAITDAEPILRCTYKLYESSAHLVEQNNSVFNWKEVLVSDNEAFEHSIREQEVGENFFSSSFRVVTLRESDKRAGKSRIIWRVHHSLVDGYSHLLLLSKVKSILLGEKLSPTIPFAAFTAGLYALQTGSKATGDAFWKARHAKYLPSVSHLPLPAPSTCVAQQTDFDPVVEIHIDHGSLSERCRDLGFTLPTLYHAAWALTLAKYTGSKNICFGTVLCGRALPIPNIESLIGPTINTLPLHVQLEGVDTIVDLMSQIFEQLMALALHQWTAPEHGFTRDFHTAMNIQVDNESISEPMFDMLEMPFSSIRSEIPLQVEVVQGGRLRMHYNVDVLDRRQVERLSQTFKAVLSMAWDSNPSLNTCLSSNFEKPEREELSRLGNWKAPGTRTESVREDLVSLFLQAARSNPSAIALQKSAKTMTYDQLDVLSTQIARRLSQLIDPRSVICVHADASFNWIVAIYAVLKAGCAYCPFIEGLPTEMRAQNFATSGAQLFLATSERAKANKPQDCKMCFSVDDLLAMDVDDTGHDELHRMPDPSANAYLCFTSGSTGKPKGVMCQHAGLVAFQTDFTVRLCARPDWKVAQFMSPAFDGSIHEIFSTLSYGATLLLKDPTDPLEHLRHADAAILTPSVARALEPADYPDLKTVYLVGEAVTPDVRDSWTVKTLYNMYGPTEATCGATIKRILPDEPITLGNPNPSTRLYILNSQQQLSPRGVIGEICLAGVQVSSGYLNRPDETAKRFMLDPINPETQEYLYKTGDRGYWDDNGELVFLGRSDRQIKLRGFRIDMDDLEVRMLKSSTEATAIAVALGEDELVALVTPSSLDLGKFRLQIAAEVPSYALPRRISAVDEFPMTSAGKLDYKRIGREAKLVAVVPGTGVSPTPVISMVISSIREALGGTISPVIGPDSDLLDSGVTSMTLLLLSQRLSKVLARRISVRHLLQWRTPRQLAHCIEKLEDDNRKDEEGVLGESNVAPIEADWWAKYQIGPDTSAFNVNFVCALDTTIDIQELARAWNLVLARHRILRCKYQGCEISGIRRLYDEEPPTAKIVDSIDVDSEINTPFVISEGKLIRVVLSPSHMSVVVSHIICDLTTLNILLQEVADAYQGRTLLPVKKQYSQTSWATVPPATHLAFWTSYLKDARAPTFFDRAPKKKGWAGTSHTIEISEHLYARILEHAAAQKVTMHQMALAAVALALRVDDEEDVDITIGAPYLNRNSEEDQDVVGLFLEPLPIRIQYSLSDEERTQHSFLRTIKVASRSALSHAISFNHLVSCLGTTIDYPNHPLFDAVVTFHEASRQPSFPVAGTRSLELWSQGAKFALLAEFSETGAGKLVLRLEYSTECFTKSDMVLVGQRIERSLECLGSGKGFAGTLHGLRG</sequence>
<dbReference type="InterPro" id="IPR045851">
    <property type="entry name" value="AMP-bd_C_sf"/>
</dbReference>
<dbReference type="Gene3D" id="3.40.50.12780">
    <property type="entry name" value="N-terminal domain of ligase-like"/>
    <property type="match status" value="1"/>
</dbReference>
<dbReference type="PANTHER" id="PTHR45527">
    <property type="entry name" value="NONRIBOSOMAL PEPTIDE SYNTHETASE"/>
    <property type="match status" value="1"/>
</dbReference>
<dbReference type="InterPro" id="IPR009081">
    <property type="entry name" value="PP-bd_ACP"/>
</dbReference>
<dbReference type="PROSITE" id="PS50075">
    <property type="entry name" value="CARRIER"/>
    <property type="match status" value="2"/>
</dbReference>
<keyword evidence="7" id="KW-1185">Reference proteome</keyword>
<dbReference type="InterPro" id="IPR042099">
    <property type="entry name" value="ANL_N_sf"/>
</dbReference>
<dbReference type="EMBL" id="JAKJXO020000005">
    <property type="protein sequence ID" value="KAL1604776.1"/>
    <property type="molecule type" value="Genomic_DNA"/>
</dbReference>
<evidence type="ECO:0000256" key="1">
    <source>
        <dbReference type="ARBA" id="ARBA00022450"/>
    </source>
</evidence>